<dbReference type="Proteomes" id="UP000321907">
    <property type="component" value="Unassembled WGS sequence"/>
</dbReference>
<comment type="subcellular location">
    <subcellularLocation>
        <location evidence="1">Cell membrane</location>
        <topology evidence="1">Multi-pass membrane protein</topology>
    </subcellularLocation>
</comment>
<dbReference type="Gene3D" id="1.20.144.10">
    <property type="entry name" value="Phosphatidic acid phosphatase type 2/haloperoxidase"/>
    <property type="match status" value="1"/>
</dbReference>
<gene>
    <name evidence="9" type="ORF">FUA23_15515</name>
</gene>
<evidence type="ECO:0000256" key="5">
    <source>
        <dbReference type="ARBA" id="ARBA00022989"/>
    </source>
</evidence>
<dbReference type="SMART" id="SM00014">
    <property type="entry name" value="acidPPc"/>
    <property type="match status" value="1"/>
</dbReference>
<feature type="transmembrane region" description="Helical" evidence="7">
    <location>
        <begin position="10"/>
        <end position="28"/>
    </location>
</feature>
<sequence>MHHTDAWRQFIRLFFLVFLAGLAVALFTEKGAVVLWMTEHRTPVANTAFRVITFLGDGIMVALVCLLALLIRYKYTLTLILIGLGQLLISAFLKRTVFGNHPRPLAYFQEIDPLWLVEGVQVHTNYAFPSGHTITAFSLCFFCALMFDRRWITFSMVVLATLIGISRVYLFQHFIEDVVAGSMAGVIITGGIYYAMAGWALFWENQKLQRSVVGEWF</sequence>
<dbReference type="RefSeq" id="WP_147931671.1">
    <property type="nucleotide sequence ID" value="NZ_VOXD01000025.1"/>
</dbReference>
<dbReference type="CDD" id="cd01610">
    <property type="entry name" value="PAP2_like"/>
    <property type="match status" value="1"/>
</dbReference>
<keyword evidence="4" id="KW-0378">Hydrolase</keyword>
<evidence type="ECO:0000259" key="8">
    <source>
        <dbReference type="SMART" id="SM00014"/>
    </source>
</evidence>
<dbReference type="PANTHER" id="PTHR14969:SF62">
    <property type="entry name" value="DECAPRENYLPHOSPHORYL-5-PHOSPHORIBOSE PHOSPHATASE RV3807C-RELATED"/>
    <property type="match status" value="1"/>
</dbReference>
<dbReference type="InterPro" id="IPR036938">
    <property type="entry name" value="PAP2/HPO_sf"/>
</dbReference>
<proteinExistence type="predicted"/>
<dbReference type="EMBL" id="VOXD01000025">
    <property type="protein sequence ID" value="TXF88218.1"/>
    <property type="molecule type" value="Genomic_DNA"/>
</dbReference>
<keyword evidence="3 7" id="KW-0812">Transmembrane</keyword>
<dbReference type="SUPFAM" id="SSF48317">
    <property type="entry name" value="Acid phosphatase/Vanadium-dependent haloperoxidase"/>
    <property type="match status" value="1"/>
</dbReference>
<dbReference type="PANTHER" id="PTHR14969">
    <property type="entry name" value="SPHINGOSINE-1-PHOSPHATE PHOSPHOHYDROLASE"/>
    <property type="match status" value="1"/>
</dbReference>
<evidence type="ECO:0000256" key="6">
    <source>
        <dbReference type="ARBA" id="ARBA00023136"/>
    </source>
</evidence>
<evidence type="ECO:0000256" key="7">
    <source>
        <dbReference type="SAM" id="Phobius"/>
    </source>
</evidence>
<organism evidence="9 10">
    <name type="scientific">Neolewinella aurantiaca</name>
    <dbReference type="NCBI Taxonomy" id="2602767"/>
    <lineage>
        <taxon>Bacteria</taxon>
        <taxon>Pseudomonadati</taxon>
        <taxon>Bacteroidota</taxon>
        <taxon>Saprospiria</taxon>
        <taxon>Saprospirales</taxon>
        <taxon>Lewinellaceae</taxon>
        <taxon>Neolewinella</taxon>
    </lineage>
</organism>
<accession>A0A5C7FBH9</accession>
<evidence type="ECO:0000313" key="9">
    <source>
        <dbReference type="EMBL" id="TXF88218.1"/>
    </source>
</evidence>
<evidence type="ECO:0000256" key="3">
    <source>
        <dbReference type="ARBA" id="ARBA00022692"/>
    </source>
</evidence>
<evidence type="ECO:0000256" key="4">
    <source>
        <dbReference type="ARBA" id="ARBA00022801"/>
    </source>
</evidence>
<keyword evidence="5 7" id="KW-1133">Transmembrane helix</keyword>
<feature type="transmembrane region" description="Helical" evidence="7">
    <location>
        <begin position="126"/>
        <end position="147"/>
    </location>
</feature>
<dbReference type="GO" id="GO:0005886">
    <property type="term" value="C:plasma membrane"/>
    <property type="evidence" value="ECO:0007669"/>
    <property type="project" value="UniProtKB-SubCell"/>
</dbReference>
<feature type="transmembrane region" description="Helical" evidence="7">
    <location>
        <begin position="75"/>
        <end position="93"/>
    </location>
</feature>
<dbReference type="Pfam" id="PF01569">
    <property type="entry name" value="PAP2"/>
    <property type="match status" value="1"/>
</dbReference>
<dbReference type="InterPro" id="IPR000326">
    <property type="entry name" value="PAP2/HPO"/>
</dbReference>
<dbReference type="GO" id="GO:0016787">
    <property type="term" value="F:hydrolase activity"/>
    <property type="evidence" value="ECO:0007669"/>
    <property type="project" value="UniProtKB-KW"/>
</dbReference>
<dbReference type="AlphaFoldDB" id="A0A5C7FBH9"/>
<dbReference type="OrthoDB" id="9773582at2"/>
<keyword evidence="6 7" id="KW-0472">Membrane</keyword>
<keyword evidence="2" id="KW-1003">Cell membrane</keyword>
<keyword evidence="10" id="KW-1185">Reference proteome</keyword>
<feature type="transmembrane region" description="Helical" evidence="7">
    <location>
        <begin position="48"/>
        <end position="70"/>
    </location>
</feature>
<comment type="caution">
    <text evidence="9">The sequence shown here is derived from an EMBL/GenBank/DDBJ whole genome shotgun (WGS) entry which is preliminary data.</text>
</comment>
<feature type="transmembrane region" description="Helical" evidence="7">
    <location>
        <begin position="178"/>
        <end position="202"/>
    </location>
</feature>
<evidence type="ECO:0000313" key="10">
    <source>
        <dbReference type="Proteomes" id="UP000321907"/>
    </source>
</evidence>
<feature type="domain" description="Phosphatidic acid phosphatase type 2/haloperoxidase" evidence="8">
    <location>
        <begin position="79"/>
        <end position="193"/>
    </location>
</feature>
<reference evidence="9 10" key="1">
    <citation type="submission" date="2019-08" db="EMBL/GenBank/DDBJ databases">
        <title>Lewinella sp. strain SSH13 Genome sequencing and assembly.</title>
        <authorList>
            <person name="Kim I."/>
        </authorList>
    </citation>
    <scope>NUCLEOTIDE SEQUENCE [LARGE SCALE GENOMIC DNA]</scope>
    <source>
        <strain evidence="9 10">SSH13</strain>
    </source>
</reference>
<name>A0A5C7FBH9_9BACT</name>
<protein>
    <submittedName>
        <fullName evidence="9">Phosphatase PAP2 family protein</fullName>
    </submittedName>
</protein>
<feature type="transmembrane region" description="Helical" evidence="7">
    <location>
        <begin position="154"/>
        <end position="172"/>
    </location>
</feature>
<evidence type="ECO:0000256" key="2">
    <source>
        <dbReference type="ARBA" id="ARBA00022475"/>
    </source>
</evidence>
<evidence type="ECO:0000256" key="1">
    <source>
        <dbReference type="ARBA" id="ARBA00004651"/>
    </source>
</evidence>